<organism evidence="2 3">
    <name type="scientific">Candidatus Wirthbacteria bacterium CG2_30_54_11</name>
    <dbReference type="NCBI Taxonomy" id="1817892"/>
    <lineage>
        <taxon>Bacteria</taxon>
        <taxon>Candidatus Wirthbacteria</taxon>
    </lineage>
</organism>
<comment type="caution">
    <text evidence="2">The sequence shown here is derived from an EMBL/GenBank/DDBJ whole genome shotgun (WGS) entry which is preliminary data.</text>
</comment>
<protein>
    <recommendedName>
        <fullName evidence="4">DUF5666 domain-containing protein</fullName>
    </recommendedName>
</protein>
<evidence type="ECO:0000313" key="3">
    <source>
        <dbReference type="Proteomes" id="UP000183245"/>
    </source>
</evidence>
<name>A0A1J5IQH8_9BACT</name>
<dbReference type="EMBL" id="MNZT01000013">
    <property type="protein sequence ID" value="OIP99437.1"/>
    <property type="molecule type" value="Genomic_DNA"/>
</dbReference>
<evidence type="ECO:0008006" key="4">
    <source>
        <dbReference type="Google" id="ProtNLM"/>
    </source>
</evidence>
<proteinExistence type="predicted"/>
<keyword evidence="1" id="KW-1133">Transmembrane helix</keyword>
<feature type="transmembrane region" description="Helical" evidence="1">
    <location>
        <begin position="16"/>
        <end position="37"/>
    </location>
</feature>
<dbReference type="Proteomes" id="UP000183245">
    <property type="component" value="Unassembled WGS sequence"/>
</dbReference>
<evidence type="ECO:0000256" key="1">
    <source>
        <dbReference type="SAM" id="Phobius"/>
    </source>
</evidence>
<evidence type="ECO:0000313" key="2">
    <source>
        <dbReference type="EMBL" id="OIP99437.1"/>
    </source>
</evidence>
<gene>
    <name evidence="2" type="ORF">AUK40_00750</name>
</gene>
<reference evidence="2 3" key="1">
    <citation type="journal article" date="2016" name="Environ. Microbiol.">
        <title>Genomic resolution of a cold subsurface aquifer community provides metabolic insights for novel microbes adapted to high CO concentrations.</title>
        <authorList>
            <person name="Probst A.J."/>
            <person name="Castelle C.J."/>
            <person name="Singh A."/>
            <person name="Brown C.T."/>
            <person name="Anantharaman K."/>
            <person name="Sharon I."/>
            <person name="Hug L.A."/>
            <person name="Burstein D."/>
            <person name="Emerson J.B."/>
            <person name="Thomas B.C."/>
            <person name="Banfield J.F."/>
        </authorList>
    </citation>
    <scope>NUCLEOTIDE SEQUENCE [LARGE SCALE GENOMIC DNA]</scope>
    <source>
        <strain evidence="2">CG2_30_54_11</strain>
    </source>
</reference>
<dbReference type="AlphaFoldDB" id="A0A1J5IQH8"/>
<keyword evidence="1" id="KW-0472">Membrane</keyword>
<accession>A0A1J5IQH8</accession>
<dbReference type="STRING" id="1817892.AUK40_00750"/>
<sequence>MNFERIRTVLQQKAEYFVAGSAIVGLIFGLILGKMFLSSPTMQQVNDTMFTSSSTAIVQRTLTVKGEIKEIVNKTITVVPAEADATQRSANQLEVAISSDSSVYLYLVTGDNKIQNPQKVELKDLRPGDEVEVILSQDQDGTVTTNTVSAHRSV</sequence>
<keyword evidence="1" id="KW-0812">Transmembrane</keyword>